<feature type="region of interest" description="Disordered" evidence="1">
    <location>
        <begin position="1015"/>
        <end position="1044"/>
    </location>
</feature>
<dbReference type="OrthoDB" id="5987289at2759"/>
<accession>A0A7D9II79</accession>
<evidence type="ECO:0000313" key="3">
    <source>
        <dbReference type="Proteomes" id="UP001152795"/>
    </source>
</evidence>
<feature type="compositionally biased region" description="Basic and acidic residues" evidence="1">
    <location>
        <begin position="1015"/>
        <end position="1024"/>
    </location>
</feature>
<name>A0A7D9II79_PARCT</name>
<reference evidence="2" key="1">
    <citation type="submission" date="2020-04" db="EMBL/GenBank/DDBJ databases">
        <authorList>
            <person name="Alioto T."/>
            <person name="Alioto T."/>
            <person name="Gomez Garrido J."/>
        </authorList>
    </citation>
    <scope>NUCLEOTIDE SEQUENCE</scope>
    <source>
        <strain evidence="2">A484AB</strain>
    </source>
</reference>
<sequence>MERVRPKDDPCIFCFKIVSSEKEKRYVTTENYTQLGLTEDEFITTRGKIICSACRMSRILPKYKNKCPTLNCTTPRRKIKLRELHLSDKEELIIQEKFQVSKNENVCRACSYKIYKYIATSLKVENNDYIPKAISQMDSVICTYNRYPASSNINVQQLDASTPPLSNNISERYPASSNINVQQLDVSTPPLSNNISERYTASSNINVQHLDASTPPLSNNISERYTASSNINVQHLDASTPPLSNNISERYPASTNINVQQLDASTPPLSNNISERYTASSNINVQHLDASTPPLSNNISERYPASSNKLNHGGRPRKKFSEGSVSTRRRIKSKAKSLLSELVGKYDEISKGEGRELFEDVCDKVPISSTTDKKLLEVVHGIAKAYTKEPPGPAGKTRILSTVANAFSNKELQAKFNCTDYEITQARRQATEYGPGVTPPKKNKFVTKYRIPLEDLEFVLNFIHHPDNAVPSSHRMASCDGKNSSWISDLVGGGKLPVLWLKDGKHHLYDKYKEECCRRGSRPISRTKFLEGLNAGNFKEMVEMAGLCNICDEVGARNFESLDALLSSLDEEIKLHKPKPSLIAETPEVDCGRGIVSQVVTMVDLSNHEDDKQQIDPLPYDSPILMVEVEPGLSDLPLTQALRKRLKGFRGHLLSEFQQSLSSTSNTPCHCMTWLLEAEPKCKDHEEICNKCFERYLLFEDIQECVYHSNLPKERKVHYKELLDGIELKSRMYIAHLVRGKYQKQEFLKAIRELRSGQTIAVCDYMMKLLLQKFREPQKDWYAKKGVSVHGCMFFFRSEDSSEIEIEIHDLFSNGDCTQNWFFTASAFEASFTNFQARHPNIHTVSIWSDNGPHYHNTSLMLWLMRLPEFCPLTVDKYSFFEAQKGKTALDAHFATFKFVLRAWMKRGNDIQLSEDITNGTKDHLKGTHVYEININRNLEPPSAKTWAGITGHSEFIYHYENNICKKIEVKEQTNATESKTLKKSKLLKLWPSYICSESTSTGVTSAFDMEESEKKVPRFEHKPKEKRMRQKKNMETSAHEEITNPGRKCPSCSKFFLRPKSLERHIGCKTCIRRSGVPRAKHAKVTATLKSQAARITSTTCTLGLDVKKQNIRKKEKLILDNWENEVKGSARKTANLKRKRA</sequence>
<evidence type="ECO:0000256" key="1">
    <source>
        <dbReference type="SAM" id="MobiDB-lite"/>
    </source>
</evidence>
<dbReference type="InterPro" id="IPR032675">
    <property type="entry name" value="LRR_dom_sf"/>
</dbReference>
<comment type="caution">
    <text evidence="2">The sequence shown here is derived from an EMBL/GenBank/DDBJ whole genome shotgun (WGS) entry which is preliminary data.</text>
</comment>
<organism evidence="2 3">
    <name type="scientific">Paramuricea clavata</name>
    <name type="common">Red gorgonian</name>
    <name type="synonym">Violescent sea-whip</name>
    <dbReference type="NCBI Taxonomy" id="317549"/>
    <lineage>
        <taxon>Eukaryota</taxon>
        <taxon>Metazoa</taxon>
        <taxon>Cnidaria</taxon>
        <taxon>Anthozoa</taxon>
        <taxon>Octocorallia</taxon>
        <taxon>Malacalcyonacea</taxon>
        <taxon>Plexauridae</taxon>
        <taxon>Paramuricea</taxon>
    </lineage>
</organism>
<dbReference type="EMBL" id="CACRXK020005832">
    <property type="protein sequence ID" value="CAB4007551.1"/>
    <property type="molecule type" value="Genomic_DNA"/>
</dbReference>
<feature type="non-terminal residue" evidence="2">
    <location>
        <position position="1143"/>
    </location>
</feature>
<dbReference type="Gene3D" id="3.80.10.10">
    <property type="entry name" value="Ribonuclease Inhibitor"/>
    <property type="match status" value="1"/>
</dbReference>
<protein>
    <submittedName>
        <fullName evidence="2">Uncharacterized protein</fullName>
    </submittedName>
</protein>
<dbReference type="AlphaFoldDB" id="A0A7D9II79"/>
<feature type="region of interest" description="Disordered" evidence="1">
    <location>
        <begin position="305"/>
        <end position="324"/>
    </location>
</feature>
<keyword evidence="3" id="KW-1185">Reference proteome</keyword>
<gene>
    <name evidence="2" type="ORF">PACLA_8A031986</name>
</gene>
<proteinExistence type="predicted"/>
<feature type="compositionally biased region" description="Basic and acidic residues" evidence="1">
    <location>
        <begin position="1033"/>
        <end position="1043"/>
    </location>
</feature>
<evidence type="ECO:0000313" key="2">
    <source>
        <dbReference type="EMBL" id="CAB4007551.1"/>
    </source>
</evidence>
<dbReference type="Proteomes" id="UP001152795">
    <property type="component" value="Unassembled WGS sequence"/>
</dbReference>